<name>A0ABU5IIJ1_9BURK</name>
<protein>
    <submittedName>
        <fullName evidence="2">Uncharacterized protein</fullName>
    </submittedName>
</protein>
<accession>A0ABU5IIJ1</accession>
<feature type="chain" id="PRO_5045292987" evidence="1">
    <location>
        <begin position="21"/>
        <end position="142"/>
    </location>
</feature>
<dbReference type="RefSeq" id="WP_322466665.1">
    <property type="nucleotide sequence ID" value="NZ_JAXOJX010000032.1"/>
</dbReference>
<evidence type="ECO:0000313" key="2">
    <source>
        <dbReference type="EMBL" id="MDZ5458634.1"/>
    </source>
</evidence>
<sequence length="142" mass="15641">MFSKFLTFSAVLLLSVVAVAQPSGSDNAQCVAVLKLQSNDLAGQVKAGNEARKPELLQVLRQGAAFVGDAWLDGSRDEDKAKAKLDQAEDQVRRLEPAKARALRQQCSTEADTMIRQAPGWQRKVIDRFAQARMDKMLQSPQ</sequence>
<keyword evidence="3" id="KW-1185">Reference proteome</keyword>
<keyword evidence="1" id="KW-0732">Signal</keyword>
<feature type="signal peptide" evidence="1">
    <location>
        <begin position="1"/>
        <end position="20"/>
    </location>
</feature>
<organism evidence="2 3">
    <name type="scientific">Azohydromonas lata</name>
    <dbReference type="NCBI Taxonomy" id="45677"/>
    <lineage>
        <taxon>Bacteria</taxon>
        <taxon>Pseudomonadati</taxon>
        <taxon>Pseudomonadota</taxon>
        <taxon>Betaproteobacteria</taxon>
        <taxon>Burkholderiales</taxon>
        <taxon>Sphaerotilaceae</taxon>
        <taxon>Azohydromonas</taxon>
    </lineage>
</organism>
<gene>
    <name evidence="2" type="ORF">SM757_18810</name>
</gene>
<reference evidence="2 3" key="1">
    <citation type="submission" date="2023-11" db="EMBL/GenBank/DDBJ databases">
        <title>Draft genome of Azohydromonas lata strain H1 (DSM1123), a polyhydroxyalkanoate producer.</title>
        <authorList>
            <person name="Traversa D."/>
            <person name="D'Addabbo P."/>
            <person name="Pazzani C."/>
            <person name="Manzari C."/>
            <person name="Chiara M."/>
            <person name="Scrascia M."/>
        </authorList>
    </citation>
    <scope>NUCLEOTIDE SEQUENCE [LARGE SCALE GENOMIC DNA]</scope>
    <source>
        <strain evidence="2 3">H1</strain>
    </source>
</reference>
<evidence type="ECO:0000256" key="1">
    <source>
        <dbReference type="SAM" id="SignalP"/>
    </source>
</evidence>
<dbReference type="Proteomes" id="UP001293718">
    <property type="component" value="Unassembled WGS sequence"/>
</dbReference>
<comment type="caution">
    <text evidence="2">The sequence shown here is derived from an EMBL/GenBank/DDBJ whole genome shotgun (WGS) entry which is preliminary data.</text>
</comment>
<evidence type="ECO:0000313" key="3">
    <source>
        <dbReference type="Proteomes" id="UP001293718"/>
    </source>
</evidence>
<proteinExistence type="predicted"/>
<dbReference type="EMBL" id="JAXOJX010000032">
    <property type="protein sequence ID" value="MDZ5458634.1"/>
    <property type="molecule type" value="Genomic_DNA"/>
</dbReference>